<dbReference type="Pfam" id="PF16900">
    <property type="entry name" value="REPA_OB_2"/>
    <property type="match status" value="1"/>
</dbReference>
<dbReference type="KEGG" id="mmil:sm9_2254"/>
<dbReference type="InterPro" id="IPR012340">
    <property type="entry name" value="NA-bd_OB-fold"/>
</dbReference>
<dbReference type="InterPro" id="IPR031657">
    <property type="entry name" value="REPA_OB_2"/>
</dbReference>
<organism evidence="5 6">
    <name type="scientific">Methanobrevibacter millerae</name>
    <dbReference type="NCBI Taxonomy" id="230361"/>
    <lineage>
        <taxon>Archaea</taxon>
        <taxon>Methanobacteriati</taxon>
        <taxon>Methanobacteriota</taxon>
        <taxon>Methanomada group</taxon>
        <taxon>Methanobacteria</taxon>
        <taxon>Methanobacteriales</taxon>
        <taxon>Methanobacteriaceae</taxon>
        <taxon>Methanobrevibacter</taxon>
    </lineage>
</organism>
<evidence type="ECO:0000259" key="2">
    <source>
        <dbReference type="Pfam" id="PF01336"/>
    </source>
</evidence>
<dbReference type="CDD" id="cd04491">
    <property type="entry name" value="SoSSB_OBF"/>
    <property type="match status" value="5"/>
</dbReference>
<proteinExistence type="predicted"/>
<feature type="domain" description="OB" evidence="2">
    <location>
        <begin position="159"/>
        <end position="218"/>
    </location>
</feature>
<accession>A0A0U3DVJ2</accession>
<dbReference type="SUPFAM" id="SSF50249">
    <property type="entry name" value="Nucleic acid-binding proteins"/>
    <property type="match status" value="6"/>
</dbReference>
<gene>
    <name evidence="5" type="ORF">sm9_2254</name>
</gene>
<dbReference type="EMBL" id="CP011266">
    <property type="protein sequence ID" value="ALT70010.1"/>
    <property type="molecule type" value="Genomic_DNA"/>
</dbReference>
<dbReference type="PATRIC" id="fig|230361.4.peg.2327"/>
<sequence length="869" mass="98527">MEKEILEQYNKVKDILSEEEFLNEIEQIRPNFEDLPFMDEVDIAKEVVKNHIGAADISKSEDSIDDADSSFEKVVMTNELLEKYNQIKDYMSEDEFLDEMNKLKKENSDVSFMNEETFADQIVGRYVESENEILTEREEYSSDNIGLLEDGDKDKSFTGVVKTISNPRSFKTRKGNSGKVCNVDVEDKTGKIRVVLWTENIKHLKNISEGDIVHVGGVDIKDGYSGLEASMRPRSVFEKAVDADPSDYPTYTEEITPIKDVQANTTVNVIARITRIPPVRTYNKNGKDGKVASLELQDASGTISYTLWNNNVDLIQSLELNDGDTVKILQAQVRERNDEKSLSHWDGRIIKGDFDVPEFEHEVSKIGDLDDGDSDISIIGVVTKLQDIRKFIRKSDKSEGQLRNFNITDDTGSIRVTLWGESADIEIKKGDIVKLIGGTVVYDEYTEEGHSINTNFSTQISVNPKNLSEDDELIFNNIKEKLQPMQIEQVVLGDEENIDVDVMGRIMSVGDIRTFERPSDGSQGKVRSASFSDGTEVIQLSLWDDKTNVDLDVGNAYLLENARVRFSMDSISLNIGSSSRVISLSEDQAKFLPSFETLEKMIYEYREISDLDEYDENIYVVGRIFEVFDVRELERDDGSKYLLRNIEIADNSQAIRVSLWGENAKREFDEGEAIKIQNPRIDLYNDQLTLNIAESTAIVKPSDEELMNLPSFDELKEAIYVPKEIEAIEDNDVNVRVTGTLQDIVSERLLLRKCPHCSNTIGDVELDGETMCDFCGETFDEPRTTLMIPTTLVDDTGDIGVTFFDNLVEDLLEMPREEIINIVTDDPGALDGRIEDLEGLTVEIIANVSYDEYNEVRKLNPRKILQKYY</sequence>
<dbReference type="InterPro" id="IPR004365">
    <property type="entry name" value="NA-bd_OB_tRNA"/>
</dbReference>
<dbReference type="GO" id="GO:0010212">
    <property type="term" value="P:response to ionizing radiation"/>
    <property type="evidence" value="ECO:0007669"/>
    <property type="project" value="TreeGrafter"/>
</dbReference>
<evidence type="ECO:0000313" key="6">
    <source>
        <dbReference type="Proteomes" id="UP000067738"/>
    </source>
</evidence>
<reference evidence="5 6" key="1">
    <citation type="submission" date="2015-04" db="EMBL/GenBank/DDBJ databases">
        <title>The complete genome sequence of the rumen methanogen Methanobrevibacter millerae SM9.</title>
        <authorList>
            <person name="Leahy S.C."/>
            <person name="Kelly W.J."/>
            <person name="Pacheco D.M."/>
            <person name="Li D."/>
            <person name="Altermann E."/>
            <person name="Attwood G.T."/>
        </authorList>
    </citation>
    <scope>NUCLEOTIDE SEQUENCE [LARGE SCALE GENOMIC DNA]</scope>
    <source>
        <strain evidence="5 6">SM9</strain>
    </source>
</reference>
<dbReference type="GO" id="GO:0000724">
    <property type="term" value="P:double-strand break repair via homologous recombination"/>
    <property type="evidence" value="ECO:0007669"/>
    <property type="project" value="TreeGrafter"/>
</dbReference>
<dbReference type="GO" id="GO:0003677">
    <property type="term" value="F:DNA binding"/>
    <property type="evidence" value="ECO:0007669"/>
    <property type="project" value="UniProtKB-KW"/>
</dbReference>
<dbReference type="AlphaFoldDB" id="A0A0U3DVJ2"/>
<dbReference type="PANTHER" id="PTHR13356">
    <property type="entry name" value="OB FOLD NUCLEIC ACID BINDING PROTEIN-RELATED"/>
    <property type="match status" value="1"/>
</dbReference>
<dbReference type="Proteomes" id="UP000067738">
    <property type="component" value="Chromosome"/>
</dbReference>
<keyword evidence="1" id="KW-0238">DNA-binding</keyword>
<evidence type="ECO:0000259" key="3">
    <source>
        <dbReference type="Pfam" id="PF08646"/>
    </source>
</evidence>
<dbReference type="InterPro" id="IPR051231">
    <property type="entry name" value="SOSS-B"/>
</dbReference>
<name>A0A0U3DVJ2_9EURY</name>
<keyword evidence="6" id="KW-1185">Reference proteome</keyword>
<dbReference type="Pfam" id="PF01336">
    <property type="entry name" value="tRNA_anti-codon"/>
    <property type="match status" value="1"/>
</dbReference>
<feature type="domain" description="Replication factor A C-terminal" evidence="3">
    <location>
        <begin position="737"/>
        <end position="859"/>
    </location>
</feature>
<protein>
    <submittedName>
        <fullName evidence="5">Replication factor A</fullName>
    </submittedName>
</protein>
<dbReference type="RefSeq" id="WP_232299133.1">
    <property type="nucleotide sequence ID" value="NZ_CP011266.1"/>
</dbReference>
<dbReference type="PANTHER" id="PTHR13356:SF0">
    <property type="entry name" value="SOSS COMPLEX SUBUNIT B HOMOLOG"/>
    <property type="match status" value="1"/>
</dbReference>
<evidence type="ECO:0000313" key="5">
    <source>
        <dbReference type="EMBL" id="ALT70010.1"/>
    </source>
</evidence>
<feature type="domain" description="Replication protein A OB" evidence="4">
    <location>
        <begin position="372"/>
        <end position="463"/>
    </location>
</feature>
<dbReference type="Pfam" id="PF08646">
    <property type="entry name" value="Rep_fac-A_C"/>
    <property type="match status" value="1"/>
</dbReference>
<evidence type="ECO:0000256" key="1">
    <source>
        <dbReference type="ARBA" id="ARBA00023125"/>
    </source>
</evidence>
<dbReference type="GeneID" id="26737212"/>
<evidence type="ECO:0000259" key="4">
    <source>
        <dbReference type="Pfam" id="PF16900"/>
    </source>
</evidence>
<dbReference type="Gene3D" id="2.40.50.140">
    <property type="entry name" value="Nucleic acid-binding proteins"/>
    <property type="match status" value="6"/>
</dbReference>
<dbReference type="InterPro" id="IPR013955">
    <property type="entry name" value="Rep_factor-A_C"/>
</dbReference>